<sequence>MMVHLTIELASAYHQWNAESAPNDHHESNADEPGTKWLKWFVTTHQRCIVRYRHHEDETLFSGRPTKKLSDGGGTSIASPRFIEPPNDRVRRISPDRNEFMRNIYSMHHHHWFVATVSSRRRCKTGSVCVSQSPTATRSTRQPAVTHHGRYRSPPDYSIDNQQLNGPPIATATLYCV</sequence>
<feature type="compositionally biased region" description="Polar residues" evidence="1">
    <location>
        <begin position="134"/>
        <end position="143"/>
    </location>
</feature>
<dbReference type="EMBL" id="CAWUFR010000960">
    <property type="protein sequence ID" value="CAK6982154.1"/>
    <property type="molecule type" value="Genomic_DNA"/>
</dbReference>
<protein>
    <submittedName>
        <fullName evidence="2">Uncharacterized protein</fullName>
    </submittedName>
</protein>
<accession>A0AAV1QFD1</accession>
<evidence type="ECO:0000256" key="1">
    <source>
        <dbReference type="SAM" id="MobiDB-lite"/>
    </source>
</evidence>
<name>A0AAV1QFD1_SCOSC</name>
<evidence type="ECO:0000313" key="3">
    <source>
        <dbReference type="Proteomes" id="UP001314229"/>
    </source>
</evidence>
<feature type="non-terminal residue" evidence="2">
    <location>
        <position position="177"/>
    </location>
</feature>
<proteinExistence type="predicted"/>
<keyword evidence="3" id="KW-1185">Reference proteome</keyword>
<gene>
    <name evidence="2" type="ORF">FSCOSCO3_A016912</name>
</gene>
<dbReference type="AlphaFoldDB" id="A0AAV1QFD1"/>
<feature type="region of interest" description="Disordered" evidence="1">
    <location>
        <begin position="134"/>
        <end position="164"/>
    </location>
</feature>
<evidence type="ECO:0000313" key="2">
    <source>
        <dbReference type="EMBL" id="CAK6982154.1"/>
    </source>
</evidence>
<organism evidence="2 3">
    <name type="scientific">Scomber scombrus</name>
    <name type="common">Atlantic mackerel</name>
    <name type="synonym">Scomber vernalis</name>
    <dbReference type="NCBI Taxonomy" id="13677"/>
    <lineage>
        <taxon>Eukaryota</taxon>
        <taxon>Metazoa</taxon>
        <taxon>Chordata</taxon>
        <taxon>Craniata</taxon>
        <taxon>Vertebrata</taxon>
        <taxon>Euteleostomi</taxon>
        <taxon>Actinopterygii</taxon>
        <taxon>Neopterygii</taxon>
        <taxon>Teleostei</taxon>
        <taxon>Neoteleostei</taxon>
        <taxon>Acanthomorphata</taxon>
        <taxon>Pelagiaria</taxon>
        <taxon>Scombriformes</taxon>
        <taxon>Scombridae</taxon>
        <taxon>Scomber</taxon>
    </lineage>
</organism>
<reference evidence="2 3" key="1">
    <citation type="submission" date="2024-01" db="EMBL/GenBank/DDBJ databases">
        <authorList>
            <person name="Alioto T."/>
            <person name="Alioto T."/>
            <person name="Gomez Garrido J."/>
        </authorList>
    </citation>
    <scope>NUCLEOTIDE SEQUENCE [LARGE SCALE GENOMIC DNA]</scope>
</reference>
<dbReference type="Proteomes" id="UP001314229">
    <property type="component" value="Unassembled WGS sequence"/>
</dbReference>
<comment type="caution">
    <text evidence="2">The sequence shown here is derived from an EMBL/GenBank/DDBJ whole genome shotgun (WGS) entry which is preliminary data.</text>
</comment>
<feature type="region of interest" description="Disordered" evidence="1">
    <location>
        <begin position="63"/>
        <end position="85"/>
    </location>
</feature>